<evidence type="ECO:0000313" key="3">
    <source>
        <dbReference type="Proteomes" id="UP000565441"/>
    </source>
</evidence>
<protein>
    <recommendedName>
        <fullName evidence="1">DUS-like FMN-binding domain-containing protein</fullName>
    </recommendedName>
</protein>
<sequence>MLERAGTQILTCHGRTRGQDSGLASYASICVVKAAIPIPVFPPRHHSQHHQPPQDENLPPALPLPLMQTNPLLALEYLALVCAKHIYTHLPERSQRPPLQDCLPRARAAHYWDLGERLERVYLRRDALRARASGKDPQWRMAKRSENRGKLNRYVVLSNN</sequence>
<name>A0A8H5H3N4_9AGAR</name>
<dbReference type="OrthoDB" id="272303at2759"/>
<dbReference type="InterPro" id="IPR035587">
    <property type="entry name" value="DUS-like_FMN-bd"/>
</dbReference>
<dbReference type="EMBL" id="JAACJP010000030">
    <property type="protein sequence ID" value="KAF5376138.1"/>
    <property type="molecule type" value="Genomic_DNA"/>
</dbReference>
<dbReference type="Proteomes" id="UP000565441">
    <property type="component" value="Unassembled WGS sequence"/>
</dbReference>
<evidence type="ECO:0000313" key="2">
    <source>
        <dbReference type="EMBL" id="KAF5376138.1"/>
    </source>
</evidence>
<accession>A0A8H5H3N4</accession>
<evidence type="ECO:0000259" key="1">
    <source>
        <dbReference type="Pfam" id="PF01207"/>
    </source>
</evidence>
<proteinExistence type="predicted"/>
<keyword evidence="3" id="KW-1185">Reference proteome</keyword>
<comment type="caution">
    <text evidence="2">The sequence shown here is derived from an EMBL/GenBank/DDBJ whole genome shotgun (WGS) entry which is preliminary data.</text>
</comment>
<feature type="domain" description="DUS-like FMN-binding" evidence="1">
    <location>
        <begin position="1"/>
        <end position="41"/>
    </location>
</feature>
<gene>
    <name evidence="2" type="ORF">D9615_007705</name>
</gene>
<dbReference type="Pfam" id="PF01207">
    <property type="entry name" value="Dus"/>
    <property type="match status" value="1"/>
</dbReference>
<reference evidence="2 3" key="1">
    <citation type="journal article" date="2020" name="ISME J.">
        <title>Uncovering the hidden diversity of litter-decomposition mechanisms in mushroom-forming fungi.</title>
        <authorList>
            <person name="Floudas D."/>
            <person name="Bentzer J."/>
            <person name="Ahren D."/>
            <person name="Johansson T."/>
            <person name="Persson P."/>
            <person name="Tunlid A."/>
        </authorList>
    </citation>
    <scope>NUCLEOTIDE SEQUENCE [LARGE SCALE GENOMIC DNA]</scope>
    <source>
        <strain evidence="2 3">CBS 661.87</strain>
    </source>
</reference>
<dbReference type="AlphaFoldDB" id="A0A8H5H3N4"/>
<organism evidence="2 3">
    <name type="scientific">Tricholomella constricta</name>
    <dbReference type="NCBI Taxonomy" id="117010"/>
    <lineage>
        <taxon>Eukaryota</taxon>
        <taxon>Fungi</taxon>
        <taxon>Dikarya</taxon>
        <taxon>Basidiomycota</taxon>
        <taxon>Agaricomycotina</taxon>
        <taxon>Agaricomycetes</taxon>
        <taxon>Agaricomycetidae</taxon>
        <taxon>Agaricales</taxon>
        <taxon>Tricholomatineae</taxon>
        <taxon>Lyophyllaceae</taxon>
        <taxon>Tricholomella</taxon>
    </lineage>
</organism>